<gene>
    <name evidence="1" type="ORF">MIN45_P1330</name>
</gene>
<evidence type="ECO:0000313" key="2">
    <source>
        <dbReference type="Proteomes" id="UP001321450"/>
    </source>
</evidence>
<name>A0AAU9CW84_9GAMM</name>
<dbReference type="RefSeq" id="WP_286291185.1">
    <property type="nucleotide sequence ID" value="NZ_AP024718.1"/>
</dbReference>
<dbReference type="Proteomes" id="UP001321450">
    <property type="component" value="Chromosome"/>
</dbReference>
<proteinExistence type="predicted"/>
<accession>A0AAU9CW84</accession>
<organism evidence="1 2">
    <name type="scientific">Methylomarinovum tepidoasis</name>
    <dbReference type="NCBI Taxonomy" id="2840183"/>
    <lineage>
        <taxon>Bacteria</taxon>
        <taxon>Pseudomonadati</taxon>
        <taxon>Pseudomonadota</taxon>
        <taxon>Gammaproteobacteria</taxon>
        <taxon>Methylococcales</taxon>
        <taxon>Methylothermaceae</taxon>
        <taxon>Methylomarinovum</taxon>
    </lineage>
</organism>
<keyword evidence="2" id="KW-1185">Reference proteome</keyword>
<dbReference type="KEGG" id="meiy:MIN45_P1330"/>
<dbReference type="AlphaFoldDB" id="A0AAU9CW84"/>
<dbReference type="EMBL" id="AP024718">
    <property type="protein sequence ID" value="BCX88960.1"/>
    <property type="molecule type" value="Genomic_DNA"/>
</dbReference>
<protein>
    <submittedName>
        <fullName evidence="1">Uncharacterized protein</fullName>
    </submittedName>
</protein>
<reference evidence="2" key="1">
    <citation type="journal article" date="2024" name="Int. J. Syst. Evol. Microbiol.">
        <title>Methylomarinovum tepidoasis sp. nov., a moderately thermophilic methanotroph of the family Methylothermaceae isolated from a deep-sea hydrothermal field.</title>
        <authorList>
            <person name="Hirayama H."/>
            <person name="Takaki Y."/>
            <person name="Abe M."/>
            <person name="Miyazaki M."/>
            <person name="Uematsu K."/>
            <person name="Matsui Y."/>
            <person name="Takai K."/>
        </authorList>
    </citation>
    <scope>NUCLEOTIDE SEQUENCE [LARGE SCALE GENOMIC DNA]</scope>
    <source>
        <strain evidence="2">IN45</strain>
    </source>
</reference>
<evidence type="ECO:0000313" key="1">
    <source>
        <dbReference type="EMBL" id="BCX88960.1"/>
    </source>
</evidence>
<sequence length="236" mass="25877">MYEDLFSGHQSAVSVAVGDAPGESPWMLPWCDDRGRPLPLPALARATVRFLRQASRQPGQTFDLSSLTCWDGYPAAHVAPLFAAASANCRLPAAWQDLLKPWNGMAAKTVRIALVGRAGDSHTVAQGLSRLTARLDAARMALLLPEEGVLAEEARVWAGRRGIACYRFPAFWREVRVPHAEIRHGSVGKRYNLRAGRDRDARILANATHVIGFGAWPGEIRELVRALALPSRLVRS</sequence>